<dbReference type="Gene3D" id="3.40.50.740">
    <property type="match status" value="1"/>
</dbReference>
<dbReference type="CDD" id="cd02787">
    <property type="entry name" value="MopB_CT_ydeP"/>
    <property type="match status" value="1"/>
</dbReference>
<protein>
    <submittedName>
        <fullName evidence="13">Oxidoreductase alpha (Molybdopterin) subunit</fullName>
    </submittedName>
</protein>
<name>A0A1M7MS47_9ACTN</name>
<dbReference type="InterPro" id="IPR006656">
    <property type="entry name" value="Mopterin_OxRdtase"/>
</dbReference>
<comment type="cofactor">
    <cofactor evidence="1">
        <name>Mo-bis(molybdopterin guanine dinucleotide)</name>
        <dbReference type="ChEBI" id="CHEBI:60539"/>
    </cofactor>
</comment>
<proteinExistence type="inferred from homology"/>
<dbReference type="GO" id="GO:0016020">
    <property type="term" value="C:membrane"/>
    <property type="evidence" value="ECO:0007669"/>
    <property type="project" value="TreeGrafter"/>
</dbReference>
<dbReference type="CDD" id="cd02767">
    <property type="entry name" value="MopB_ydeP"/>
    <property type="match status" value="1"/>
</dbReference>
<evidence type="ECO:0000256" key="7">
    <source>
        <dbReference type="ARBA" id="ARBA00023002"/>
    </source>
</evidence>
<keyword evidence="9" id="KW-0411">Iron-sulfur</keyword>
<comment type="cofactor">
    <cofactor evidence="2">
        <name>[4Fe-4S] cluster</name>
        <dbReference type="ChEBI" id="CHEBI:49883"/>
    </cofactor>
</comment>
<keyword evidence="14" id="KW-1185">Reference proteome</keyword>
<feature type="compositionally biased region" description="Basic and acidic residues" evidence="10">
    <location>
        <begin position="577"/>
        <end position="611"/>
    </location>
</feature>
<dbReference type="SUPFAM" id="SSF50692">
    <property type="entry name" value="ADC-like"/>
    <property type="match status" value="1"/>
</dbReference>
<evidence type="ECO:0000256" key="2">
    <source>
        <dbReference type="ARBA" id="ARBA00001966"/>
    </source>
</evidence>
<dbReference type="GO" id="GO:0030151">
    <property type="term" value="F:molybdenum ion binding"/>
    <property type="evidence" value="ECO:0007669"/>
    <property type="project" value="InterPro"/>
</dbReference>
<dbReference type="AlphaFoldDB" id="A0A1M7MS47"/>
<feature type="domain" description="Molybdopterin oxidoreductase" evidence="11">
    <location>
        <begin position="120"/>
        <end position="493"/>
    </location>
</feature>
<dbReference type="InterPro" id="IPR050123">
    <property type="entry name" value="Prok_molybdopt-oxidoreductase"/>
</dbReference>
<gene>
    <name evidence="13" type="ORF">SAMN05443668_102239</name>
</gene>
<dbReference type="STRING" id="134849.SAMN05443668_102239"/>
<evidence type="ECO:0000313" key="14">
    <source>
        <dbReference type="Proteomes" id="UP000184440"/>
    </source>
</evidence>
<dbReference type="Gene3D" id="3.40.228.10">
    <property type="entry name" value="Dimethylsulfoxide Reductase, domain 2"/>
    <property type="match status" value="1"/>
</dbReference>
<dbReference type="RefSeq" id="WP_084740475.1">
    <property type="nucleotide sequence ID" value="NZ_FRCS01000002.1"/>
</dbReference>
<dbReference type="EMBL" id="FRCS01000002">
    <property type="protein sequence ID" value="SHM93796.1"/>
    <property type="molecule type" value="Genomic_DNA"/>
</dbReference>
<evidence type="ECO:0000259" key="11">
    <source>
        <dbReference type="Pfam" id="PF00384"/>
    </source>
</evidence>
<evidence type="ECO:0000256" key="5">
    <source>
        <dbReference type="ARBA" id="ARBA00022505"/>
    </source>
</evidence>
<dbReference type="InterPro" id="IPR009010">
    <property type="entry name" value="Asp_de-COase-like_dom_sf"/>
</dbReference>
<keyword evidence="7" id="KW-0560">Oxidoreductase</keyword>
<evidence type="ECO:0000256" key="6">
    <source>
        <dbReference type="ARBA" id="ARBA00022723"/>
    </source>
</evidence>
<dbReference type="InterPro" id="IPR037951">
    <property type="entry name" value="MopB_CT_YdeP"/>
</dbReference>
<sequence>MVTKPPTSDIDERELTVTPAKHYAAGIPAVVQSLRHAGRQMSAGRTLLTLAKVNQKDGFDCPGCAWPDPDHRSVAEFCENGAKAVAEEATERRVDADFFAAYSAVDLADKTDYWLGQQGRLTEPMFLARGKQHYEPISWDAAFDLIASELAALDSPDQASFYTSGRTSNEAAFLYQLFVRAFGTNNLPDCSNMCHESSGSALIETLGVGKGSVSLEDLYKSDLIFVVGQNPGTNHPRMLSALEKAKKAGASIIAVNPLPEAGLMRFKNPQKASGVVGRGTPLADDFAQIRLNGDLALFQALNRLLLESDGALDRDFIAKYTHGFEEFSAGLKALNWDDVLEATGLDRAVIERIHQRVLGSQRIVVCWAMGLTQHKNAVPTIREIVNFLLLRGNVGRPGAGVCPVRGHSNVQGDRTMGIYEKPAPAFLDALADEFGFEPPREHGFDVVDSIRALRDGDVKVFVALGGNFVSATPDTAVTEAALRNARLTVQISTKLNRSHTVTGEQALILPTLGRTEHDHQASGPQFVTVEDSMCAVHASHGRLKPASPHLRSEVAIVCGLAERTLAKVGNPPAIARRAEAEEADRPEATAGDRPEATAGDRPEATAGDRPEAAAGVAQADRAEAGDPEAEPDGSVPEATSDASAPERGRPESGGAPSGADETRPVEFPWGEFVRDYDTIRDRISRVVPGFDDFNTRVRVPGGFVLPHAPRDERKFPTANGKANFTVNALEVIRIRPDRLILQTVRSHDQYNTTIYGLDDRYRGVHSGRRVVFVNPDDLASLGIADGEHVDLVSEYTDGERVAPDFRVIAYDTARGCCAAYFPETNVLVPLDSTAEISNTPVSKSIVIRLERREP</sequence>
<organism evidence="13 14">
    <name type="scientific">Cryptosporangium aurantiacum</name>
    <dbReference type="NCBI Taxonomy" id="134849"/>
    <lineage>
        <taxon>Bacteria</taxon>
        <taxon>Bacillati</taxon>
        <taxon>Actinomycetota</taxon>
        <taxon>Actinomycetes</taxon>
        <taxon>Cryptosporangiales</taxon>
        <taxon>Cryptosporangiaceae</taxon>
        <taxon>Cryptosporangium</taxon>
    </lineage>
</organism>
<evidence type="ECO:0000259" key="12">
    <source>
        <dbReference type="Pfam" id="PF01568"/>
    </source>
</evidence>
<dbReference type="PANTHER" id="PTHR43105:SF4">
    <property type="entry name" value="PROTEIN YDEP"/>
    <property type="match status" value="1"/>
</dbReference>
<keyword evidence="4" id="KW-0004">4Fe-4S</keyword>
<dbReference type="Pfam" id="PF00384">
    <property type="entry name" value="Molybdopterin"/>
    <property type="match status" value="1"/>
</dbReference>
<dbReference type="PIRSF" id="PIRSF000144">
    <property type="entry name" value="CbbBc"/>
    <property type="match status" value="1"/>
</dbReference>
<dbReference type="GO" id="GO:0051539">
    <property type="term" value="F:4 iron, 4 sulfur cluster binding"/>
    <property type="evidence" value="ECO:0007669"/>
    <property type="project" value="UniProtKB-KW"/>
</dbReference>
<keyword evidence="5" id="KW-0500">Molybdenum</keyword>
<feature type="region of interest" description="Disordered" evidence="10">
    <location>
        <begin position="577"/>
        <end position="666"/>
    </location>
</feature>
<evidence type="ECO:0000256" key="3">
    <source>
        <dbReference type="ARBA" id="ARBA00010312"/>
    </source>
</evidence>
<evidence type="ECO:0000256" key="10">
    <source>
        <dbReference type="SAM" id="MobiDB-lite"/>
    </source>
</evidence>
<keyword evidence="6" id="KW-0479">Metal-binding</keyword>
<feature type="domain" description="Molybdopterin dinucleotide-binding" evidence="12">
    <location>
        <begin position="739"/>
        <end position="844"/>
    </location>
</feature>
<dbReference type="GO" id="GO:0008863">
    <property type="term" value="F:formate dehydrogenase (NAD+) activity"/>
    <property type="evidence" value="ECO:0007669"/>
    <property type="project" value="InterPro"/>
</dbReference>
<dbReference type="Proteomes" id="UP000184440">
    <property type="component" value="Unassembled WGS sequence"/>
</dbReference>
<evidence type="ECO:0000256" key="9">
    <source>
        <dbReference type="ARBA" id="ARBA00023014"/>
    </source>
</evidence>
<evidence type="ECO:0000256" key="1">
    <source>
        <dbReference type="ARBA" id="ARBA00001942"/>
    </source>
</evidence>
<dbReference type="InterPro" id="IPR010046">
    <property type="entry name" value="Mopterin_OxRdtse_a_bac"/>
</dbReference>
<evidence type="ECO:0000256" key="4">
    <source>
        <dbReference type="ARBA" id="ARBA00022485"/>
    </source>
</evidence>
<dbReference type="InterPro" id="IPR006657">
    <property type="entry name" value="MoPterin_dinucl-bd_dom"/>
</dbReference>
<keyword evidence="8" id="KW-0408">Iron</keyword>
<reference evidence="13 14" key="1">
    <citation type="submission" date="2016-11" db="EMBL/GenBank/DDBJ databases">
        <authorList>
            <person name="Jaros S."/>
            <person name="Januszkiewicz K."/>
            <person name="Wedrychowicz H."/>
        </authorList>
    </citation>
    <scope>NUCLEOTIDE SEQUENCE [LARGE SCALE GENOMIC DNA]</scope>
    <source>
        <strain evidence="13 14">DSM 46144</strain>
    </source>
</reference>
<dbReference type="NCBIfam" id="TIGR01701">
    <property type="entry name" value="Fdhalpha-like"/>
    <property type="match status" value="1"/>
</dbReference>
<comment type="similarity">
    <text evidence="3">Belongs to the prokaryotic molybdopterin-containing oxidoreductase family.</text>
</comment>
<dbReference type="GO" id="GO:0043546">
    <property type="term" value="F:molybdopterin cofactor binding"/>
    <property type="evidence" value="ECO:0007669"/>
    <property type="project" value="InterPro"/>
</dbReference>
<dbReference type="InterPro" id="IPR041953">
    <property type="entry name" value="YdeP_MopB"/>
</dbReference>
<dbReference type="PANTHER" id="PTHR43105">
    <property type="entry name" value="RESPIRATORY NITRATE REDUCTASE"/>
    <property type="match status" value="1"/>
</dbReference>
<dbReference type="SUPFAM" id="SSF53706">
    <property type="entry name" value="Formate dehydrogenase/DMSO reductase, domains 1-3"/>
    <property type="match status" value="2"/>
</dbReference>
<accession>A0A1M7MS47</accession>
<evidence type="ECO:0000313" key="13">
    <source>
        <dbReference type="EMBL" id="SHM93796.1"/>
    </source>
</evidence>
<dbReference type="Pfam" id="PF01568">
    <property type="entry name" value="Molydop_binding"/>
    <property type="match status" value="1"/>
</dbReference>
<evidence type="ECO:0000256" key="8">
    <source>
        <dbReference type="ARBA" id="ARBA00023004"/>
    </source>
</evidence>